<dbReference type="AlphaFoldDB" id="A0A559J616"/>
<reference evidence="1 2" key="1">
    <citation type="submission" date="2019-07" db="EMBL/GenBank/DDBJ databases">
        <authorList>
            <person name="Kim J."/>
        </authorList>
    </citation>
    <scope>NUCLEOTIDE SEQUENCE [LARGE SCALE GENOMIC DNA]</scope>
    <source>
        <strain evidence="1 2">G13</strain>
    </source>
</reference>
<evidence type="ECO:0008006" key="3">
    <source>
        <dbReference type="Google" id="ProtNLM"/>
    </source>
</evidence>
<dbReference type="Proteomes" id="UP000316330">
    <property type="component" value="Unassembled WGS sequence"/>
</dbReference>
<evidence type="ECO:0000313" key="1">
    <source>
        <dbReference type="EMBL" id="TVX95327.1"/>
    </source>
</evidence>
<protein>
    <recommendedName>
        <fullName evidence="3">DUF4829 domain-containing protein</fullName>
    </recommendedName>
</protein>
<dbReference type="OrthoDB" id="2650525at2"/>
<dbReference type="PROSITE" id="PS51257">
    <property type="entry name" value="PROKAR_LIPOPROTEIN"/>
    <property type="match status" value="1"/>
</dbReference>
<evidence type="ECO:0000313" key="2">
    <source>
        <dbReference type="Proteomes" id="UP000316330"/>
    </source>
</evidence>
<sequence length="132" mass="15036">MRALLVIFVAMLLLQGCGEKTTSSRYLDEDSYHGDEKAIIGLINSRIKYISDDDLESYMKLFVPDSPINGMPKYKIQTVRLTGEFKIGKYSNYSLAVVPTEEVFEEYGATNLQYVFIKMDGANEEWKIADID</sequence>
<comment type="caution">
    <text evidence="1">The sequence shown here is derived from an EMBL/GenBank/DDBJ whole genome shotgun (WGS) entry which is preliminary data.</text>
</comment>
<keyword evidence="2" id="KW-1185">Reference proteome</keyword>
<name>A0A559J616_9BACL</name>
<dbReference type="EMBL" id="VNJJ01000023">
    <property type="protein sequence ID" value="TVX95327.1"/>
    <property type="molecule type" value="Genomic_DNA"/>
</dbReference>
<accession>A0A559J616</accession>
<organism evidence="1 2">
    <name type="scientific">Cohnella terricola</name>
    <dbReference type="NCBI Taxonomy" id="1289167"/>
    <lineage>
        <taxon>Bacteria</taxon>
        <taxon>Bacillati</taxon>
        <taxon>Bacillota</taxon>
        <taxon>Bacilli</taxon>
        <taxon>Bacillales</taxon>
        <taxon>Paenibacillaceae</taxon>
        <taxon>Cohnella</taxon>
    </lineage>
</organism>
<proteinExistence type="predicted"/>
<dbReference type="RefSeq" id="WP_144707148.1">
    <property type="nucleotide sequence ID" value="NZ_VNJJ01000023.1"/>
</dbReference>
<gene>
    <name evidence="1" type="ORF">FPZ45_23795</name>
</gene>